<evidence type="ECO:0000313" key="2">
    <source>
        <dbReference type="EMBL" id="KAK7392310.1"/>
    </source>
</evidence>
<dbReference type="Proteomes" id="UP001386955">
    <property type="component" value="Unassembled WGS sequence"/>
</dbReference>
<dbReference type="PANTHER" id="PTHR11614">
    <property type="entry name" value="PHOSPHOLIPASE-RELATED"/>
    <property type="match status" value="1"/>
</dbReference>
<comment type="caution">
    <text evidence="2">The sequence shown here is derived from an EMBL/GenBank/DDBJ whole genome shotgun (WGS) entry which is preliminary data.</text>
</comment>
<dbReference type="AlphaFoldDB" id="A0AAN9SAU6"/>
<accession>A0AAN9SAU6</accession>
<evidence type="ECO:0000259" key="1">
    <source>
        <dbReference type="Pfam" id="PF12146"/>
    </source>
</evidence>
<dbReference type="Pfam" id="PF12146">
    <property type="entry name" value="Hydrolase_4"/>
    <property type="match status" value="1"/>
</dbReference>
<keyword evidence="3" id="KW-1185">Reference proteome</keyword>
<protein>
    <recommendedName>
        <fullName evidence="1">Serine aminopeptidase S33 domain-containing protein</fullName>
    </recommendedName>
</protein>
<sequence length="230" mass="25947">MLIACGERLAVAGYAVFGIDYEGHGRSEELQEYQGKNKFLYGDSMGGAVCLLLHRRDNSFYDGAILVAPMCKISEKMMPSPMVVNVFSKLEDLIPKWKIVPTKDVIDSAYTDPAKREKIRNNKLIYQDKPRLKTAMEMLRTSTNIENNLDEVTLPFIVIQGNNDIVTDPRMCQTLYEKANSIDKTIKLYTGMCHGLTTGETDENIAIVFADILAWLDDRIFASHISSPFH</sequence>
<feature type="domain" description="Serine aminopeptidase S33" evidence="1">
    <location>
        <begin position="31"/>
        <end position="199"/>
    </location>
</feature>
<name>A0AAN9SAU6_PSOTE</name>
<reference evidence="2 3" key="1">
    <citation type="submission" date="2024-01" db="EMBL/GenBank/DDBJ databases">
        <title>The genomes of 5 underutilized Papilionoideae crops provide insights into root nodulation and disease resistanc.</title>
        <authorList>
            <person name="Jiang F."/>
        </authorList>
    </citation>
    <scope>NUCLEOTIDE SEQUENCE [LARGE SCALE GENOMIC DNA]</scope>
    <source>
        <strain evidence="2">DUOXIRENSHENG_FW03</strain>
        <tissue evidence="2">Leaves</tissue>
    </source>
</reference>
<evidence type="ECO:0000313" key="3">
    <source>
        <dbReference type="Proteomes" id="UP001386955"/>
    </source>
</evidence>
<proteinExistence type="predicted"/>
<organism evidence="2 3">
    <name type="scientific">Psophocarpus tetragonolobus</name>
    <name type="common">Winged bean</name>
    <name type="synonym">Dolichos tetragonolobus</name>
    <dbReference type="NCBI Taxonomy" id="3891"/>
    <lineage>
        <taxon>Eukaryota</taxon>
        <taxon>Viridiplantae</taxon>
        <taxon>Streptophyta</taxon>
        <taxon>Embryophyta</taxon>
        <taxon>Tracheophyta</taxon>
        <taxon>Spermatophyta</taxon>
        <taxon>Magnoliopsida</taxon>
        <taxon>eudicotyledons</taxon>
        <taxon>Gunneridae</taxon>
        <taxon>Pentapetalae</taxon>
        <taxon>rosids</taxon>
        <taxon>fabids</taxon>
        <taxon>Fabales</taxon>
        <taxon>Fabaceae</taxon>
        <taxon>Papilionoideae</taxon>
        <taxon>50 kb inversion clade</taxon>
        <taxon>NPAAA clade</taxon>
        <taxon>indigoferoid/millettioid clade</taxon>
        <taxon>Phaseoleae</taxon>
        <taxon>Psophocarpus</taxon>
    </lineage>
</organism>
<dbReference type="InterPro" id="IPR022742">
    <property type="entry name" value="Hydrolase_4"/>
</dbReference>
<dbReference type="InterPro" id="IPR051044">
    <property type="entry name" value="MAG_DAG_Lipase"/>
</dbReference>
<dbReference type="SUPFAM" id="SSF53474">
    <property type="entry name" value="alpha/beta-Hydrolases"/>
    <property type="match status" value="1"/>
</dbReference>
<dbReference type="Gene3D" id="3.40.50.1820">
    <property type="entry name" value="alpha/beta hydrolase"/>
    <property type="match status" value="1"/>
</dbReference>
<dbReference type="InterPro" id="IPR029058">
    <property type="entry name" value="AB_hydrolase_fold"/>
</dbReference>
<dbReference type="EMBL" id="JAYMYS010000005">
    <property type="protein sequence ID" value="KAK7392310.1"/>
    <property type="molecule type" value="Genomic_DNA"/>
</dbReference>
<gene>
    <name evidence="2" type="ORF">VNO78_20744</name>
</gene>